<dbReference type="AlphaFoldDB" id="A0A022RBA4"/>
<feature type="domain" description="F-box" evidence="1">
    <location>
        <begin position="18"/>
        <end position="58"/>
    </location>
</feature>
<dbReference type="EMBL" id="KI630547">
    <property type="protein sequence ID" value="EYU37299.1"/>
    <property type="molecule type" value="Genomic_DNA"/>
</dbReference>
<reference evidence="2 3" key="1">
    <citation type="journal article" date="2013" name="Proc. Natl. Acad. Sci. U.S.A.">
        <title>Fine-scale variation in meiotic recombination in Mimulus inferred from population shotgun sequencing.</title>
        <authorList>
            <person name="Hellsten U."/>
            <person name="Wright K.M."/>
            <person name="Jenkins J."/>
            <person name="Shu S."/>
            <person name="Yuan Y."/>
            <person name="Wessler S.R."/>
            <person name="Schmutz J."/>
            <person name="Willis J.H."/>
            <person name="Rokhsar D.S."/>
        </authorList>
    </citation>
    <scope>NUCLEOTIDE SEQUENCE [LARGE SCALE GENOMIC DNA]</scope>
    <source>
        <strain evidence="3">cv. DUN x IM62</strain>
    </source>
</reference>
<dbReference type="Pfam" id="PF00646">
    <property type="entry name" value="F-box"/>
    <property type="match status" value="1"/>
</dbReference>
<feature type="non-terminal residue" evidence="2">
    <location>
        <position position="364"/>
    </location>
</feature>
<keyword evidence="3" id="KW-1185">Reference proteome</keyword>
<gene>
    <name evidence="2" type="ORF">MIMGU_mgv1a021058mg</name>
</gene>
<dbReference type="STRING" id="4155.A0A022RBA4"/>
<evidence type="ECO:0000259" key="1">
    <source>
        <dbReference type="SMART" id="SM00256"/>
    </source>
</evidence>
<sequence length="364" mass="42548">MDPKRPHSRRSAEIIAGNDDLLTELILLHLPATSLLRFKSVSKHWQTLISAPSFVRQHTTHRGGGNSPPSFIFRSNSHKFFYFNPATKSLRRQKFYHRYRHTRILQSTNGLMLLECRKSKYGQKHYAVYNPTTRWSRTLIDAKRKNKAAISGVCLVFDPSRSPHYKIVCVRSGKNWEYSNPTIDIYDSQSGTWNYRLHFTPIKIKFSSGIYRNDCIYWIRPTSRSYYYNLQTEVEDKMINNLPRIKTPWRRNGETNKNYVMESNGHAHILCTYMGPEFKSMFVYELSEDNSGWYDKYRVDLGPISSVLAEKNDPVELVGIVRGEREGDSSVLLHSPGRIIRYTFSDGSFEVLVDFRNRSEIYKE</sequence>
<dbReference type="InterPro" id="IPR036047">
    <property type="entry name" value="F-box-like_dom_sf"/>
</dbReference>
<accession>A0A022RBA4</accession>
<dbReference type="InterPro" id="IPR013187">
    <property type="entry name" value="F-box-assoc_dom_typ3"/>
</dbReference>
<dbReference type="eggNOG" id="ENOG502QQSC">
    <property type="taxonomic scope" value="Eukaryota"/>
</dbReference>
<evidence type="ECO:0000313" key="2">
    <source>
        <dbReference type="EMBL" id="EYU37299.1"/>
    </source>
</evidence>
<dbReference type="Gene3D" id="1.20.1280.50">
    <property type="match status" value="1"/>
</dbReference>
<proteinExistence type="predicted"/>
<dbReference type="SUPFAM" id="SSF81383">
    <property type="entry name" value="F-box domain"/>
    <property type="match status" value="1"/>
</dbReference>
<dbReference type="SMART" id="SM00256">
    <property type="entry name" value="FBOX"/>
    <property type="match status" value="1"/>
</dbReference>
<dbReference type="Pfam" id="PF08268">
    <property type="entry name" value="FBA_3"/>
    <property type="match status" value="1"/>
</dbReference>
<organism evidence="2 3">
    <name type="scientific">Erythranthe guttata</name>
    <name type="common">Yellow monkey flower</name>
    <name type="synonym">Mimulus guttatus</name>
    <dbReference type="NCBI Taxonomy" id="4155"/>
    <lineage>
        <taxon>Eukaryota</taxon>
        <taxon>Viridiplantae</taxon>
        <taxon>Streptophyta</taxon>
        <taxon>Embryophyta</taxon>
        <taxon>Tracheophyta</taxon>
        <taxon>Spermatophyta</taxon>
        <taxon>Magnoliopsida</taxon>
        <taxon>eudicotyledons</taxon>
        <taxon>Gunneridae</taxon>
        <taxon>Pentapetalae</taxon>
        <taxon>asterids</taxon>
        <taxon>lamiids</taxon>
        <taxon>Lamiales</taxon>
        <taxon>Phrymaceae</taxon>
        <taxon>Erythranthe</taxon>
    </lineage>
</organism>
<dbReference type="Proteomes" id="UP000030748">
    <property type="component" value="Unassembled WGS sequence"/>
</dbReference>
<dbReference type="InterPro" id="IPR050796">
    <property type="entry name" value="SCF_F-box_component"/>
</dbReference>
<dbReference type="InterPro" id="IPR001810">
    <property type="entry name" value="F-box_dom"/>
</dbReference>
<evidence type="ECO:0000313" key="3">
    <source>
        <dbReference type="Proteomes" id="UP000030748"/>
    </source>
</evidence>
<name>A0A022RBA4_ERYGU</name>
<protein>
    <recommendedName>
        <fullName evidence="1">F-box domain-containing protein</fullName>
    </recommendedName>
</protein>
<dbReference type="PANTHER" id="PTHR31672">
    <property type="entry name" value="BNACNNG10540D PROTEIN"/>
    <property type="match status" value="1"/>
</dbReference>